<protein>
    <submittedName>
        <fullName evidence="2">Uncharacterized protein</fullName>
    </submittedName>
</protein>
<name>A0A8J5RJD1_ZIZPA</name>
<accession>A0A8J5RJD1</accession>
<dbReference type="Proteomes" id="UP000729402">
    <property type="component" value="Unassembled WGS sequence"/>
</dbReference>
<proteinExistence type="predicted"/>
<sequence>MNLGTSGPTPSSWLSGKQSKVLACKHHALSLVACRSTRARINRTHSSDSALRSESTSIAPLDTPASDVTGPPLIDVGSLYAVFDNVADDPAAL</sequence>
<keyword evidence="3" id="KW-1185">Reference proteome</keyword>
<dbReference type="AlphaFoldDB" id="A0A8J5RJD1"/>
<evidence type="ECO:0000256" key="1">
    <source>
        <dbReference type="SAM" id="MobiDB-lite"/>
    </source>
</evidence>
<reference evidence="2" key="1">
    <citation type="journal article" date="2021" name="bioRxiv">
        <title>Whole Genome Assembly and Annotation of Northern Wild Rice, Zizania palustris L., Supports a Whole Genome Duplication in the Zizania Genus.</title>
        <authorList>
            <person name="Haas M."/>
            <person name="Kono T."/>
            <person name="Macchietto M."/>
            <person name="Millas R."/>
            <person name="McGilp L."/>
            <person name="Shao M."/>
            <person name="Duquette J."/>
            <person name="Hirsch C.N."/>
            <person name="Kimball J."/>
        </authorList>
    </citation>
    <scope>NUCLEOTIDE SEQUENCE</scope>
    <source>
        <tissue evidence="2">Fresh leaf tissue</tissue>
    </source>
</reference>
<gene>
    <name evidence="2" type="ORF">GUJ93_ZPchr0002g23359</name>
</gene>
<evidence type="ECO:0000313" key="3">
    <source>
        <dbReference type="Proteomes" id="UP000729402"/>
    </source>
</evidence>
<feature type="compositionally biased region" description="Polar residues" evidence="1">
    <location>
        <begin position="47"/>
        <end position="58"/>
    </location>
</feature>
<reference evidence="2" key="2">
    <citation type="submission" date="2021-02" db="EMBL/GenBank/DDBJ databases">
        <authorList>
            <person name="Kimball J.A."/>
            <person name="Haas M.W."/>
            <person name="Macchietto M."/>
            <person name="Kono T."/>
            <person name="Duquette J."/>
            <person name="Shao M."/>
        </authorList>
    </citation>
    <scope>NUCLEOTIDE SEQUENCE</scope>
    <source>
        <tissue evidence="2">Fresh leaf tissue</tissue>
    </source>
</reference>
<feature type="region of interest" description="Disordered" evidence="1">
    <location>
        <begin position="43"/>
        <end position="67"/>
    </location>
</feature>
<evidence type="ECO:0000313" key="2">
    <source>
        <dbReference type="EMBL" id="KAG8060770.1"/>
    </source>
</evidence>
<dbReference type="EMBL" id="JAAALK010000287">
    <property type="protein sequence ID" value="KAG8060770.1"/>
    <property type="molecule type" value="Genomic_DNA"/>
</dbReference>
<organism evidence="2 3">
    <name type="scientific">Zizania palustris</name>
    <name type="common">Northern wild rice</name>
    <dbReference type="NCBI Taxonomy" id="103762"/>
    <lineage>
        <taxon>Eukaryota</taxon>
        <taxon>Viridiplantae</taxon>
        <taxon>Streptophyta</taxon>
        <taxon>Embryophyta</taxon>
        <taxon>Tracheophyta</taxon>
        <taxon>Spermatophyta</taxon>
        <taxon>Magnoliopsida</taxon>
        <taxon>Liliopsida</taxon>
        <taxon>Poales</taxon>
        <taxon>Poaceae</taxon>
        <taxon>BOP clade</taxon>
        <taxon>Oryzoideae</taxon>
        <taxon>Oryzeae</taxon>
        <taxon>Zizaniinae</taxon>
        <taxon>Zizania</taxon>
    </lineage>
</organism>
<comment type="caution">
    <text evidence="2">The sequence shown here is derived from an EMBL/GenBank/DDBJ whole genome shotgun (WGS) entry which is preliminary data.</text>
</comment>